<feature type="signal peptide" evidence="7">
    <location>
        <begin position="1"/>
        <end position="20"/>
    </location>
</feature>
<dbReference type="EMBL" id="BSYO01000021">
    <property type="protein sequence ID" value="GMH20271.1"/>
    <property type="molecule type" value="Genomic_DNA"/>
</dbReference>
<sequence>MNTLLLLLLILHTHLSISSGNSDLGLNSLKNDEFHAMPKRVCGGQIGECAAEFEMDSEVSRRMLAMQKKYISYETLRREMVPCTVPGASYYNCGSAEANHYNRGCDVITRCARNIKD</sequence>
<evidence type="ECO:0000313" key="8">
    <source>
        <dbReference type="EMBL" id="GMH20271.1"/>
    </source>
</evidence>
<dbReference type="GO" id="GO:0005179">
    <property type="term" value="F:hormone activity"/>
    <property type="evidence" value="ECO:0007669"/>
    <property type="project" value="UniProtKB-KW"/>
</dbReference>
<feature type="chain" id="PRO_5042110218" description="Protein RALF-like 24" evidence="7">
    <location>
        <begin position="21"/>
        <end position="117"/>
    </location>
</feature>
<dbReference type="GO" id="GO:0005576">
    <property type="term" value="C:extracellular region"/>
    <property type="evidence" value="ECO:0007669"/>
    <property type="project" value="UniProtKB-SubCell"/>
</dbReference>
<evidence type="ECO:0000256" key="2">
    <source>
        <dbReference type="ARBA" id="ARBA00009178"/>
    </source>
</evidence>
<comment type="caution">
    <text evidence="8">The sequence shown here is derived from an EMBL/GenBank/DDBJ whole genome shotgun (WGS) entry which is preliminary data.</text>
</comment>
<keyword evidence="6" id="KW-1015">Disulfide bond</keyword>
<dbReference type="GO" id="GO:0019722">
    <property type="term" value="P:calcium-mediated signaling"/>
    <property type="evidence" value="ECO:0007669"/>
    <property type="project" value="TreeGrafter"/>
</dbReference>
<comment type="subcellular location">
    <subcellularLocation>
        <location evidence="1">Secreted</location>
    </subcellularLocation>
</comment>
<gene>
    <name evidence="8" type="ORF">Nepgr_022112</name>
</gene>
<evidence type="ECO:0000256" key="7">
    <source>
        <dbReference type="SAM" id="SignalP"/>
    </source>
</evidence>
<name>A0AAD3T217_NEPGR</name>
<evidence type="ECO:0000256" key="1">
    <source>
        <dbReference type="ARBA" id="ARBA00004613"/>
    </source>
</evidence>
<dbReference type="GO" id="GO:0009506">
    <property type="term" value="C:plasmodesma"/>
    <property type="evidence" value="ECO:0007669"/>
    <property type="project" value="TreeGrafter"/>
</dbReference>
<dbReference type="PANTHER" id="PTHR33136">
    <property type="entry name" value="RAPID ALKALINIZATION FACTOR-LIKE"/>
    <property type="match status" value="1"/>
</dbReference>
<organism evidence="8 9">
    <name type="scientific">Nepenthes gracilis</name>
    <name type="common">Slender pitcher plant</name>
    <dbReference type="NCBI Taxonomy" id="150966"/>
    <lineage>
        <taxon>Eukaryota</taxon>
        <taxon>Viridiplantae</taxon>
        <taxon>Streptophyta</taxon>
        <taxon>Embryophyta</taxon>
        <taxon>Tracheophyta</taxon>
        <taxon>Spermatophyta</taxon>
        <taxon>Magnoliopsida</taxon>
        <taxon>eudicotyledons</taxon>
        <taxon>Gunneridae</taxon>
        <taxon>Pentapetalae</taxon>
        <taxon>Caryophyllales</taxon>
        <taxon>Nepenthaceae</taxon>
        <taxon>Nepenthes</taxon>
    </lineage>
</organism>
<comment type="similarity">
    <text evidence="2">Belongs to the plant rapid alkalinization factor (RALF) family.</text>
</comment>
<evidence type="ECO:0000313" key="9">
    <source>
        <dbReference type="Proteomes" id="UP001279734"/>
    </source>
</evidence>
<keyword evidence="5 7" id="KW-0732">Signal</keyword>
<evidence type="ECO:0008006" key="10">
    <source>
        <dbReference type="Google" id="ProtNLM"/>
    </source>
</evidence>
<accession>A0AAD3T217</accession>
<keyword evidence="4" id="KW-0372">Hormone</keyword>
<proteinExistence type="inferred from homology"/>
<evidence type="ECO:0000256" key="6">
    <source>
        <dbReference type="ARBA" id="ARBA00023157"/>
    </source>
</evidence>
<keyword evidence="3" id="KW-0964">Secreted</keyword>
<protein>
    <recommendedName>
        <fullName evidence="10">Protein RALF-like 24</fullName>
    </recommendedName>
</protein>
<reference evidence="8" key="1">
    <citation type="submission" date="2023-05" db="EMBL/GenBank/DDBJ databases">
        <title>Nepenthes gracilis genome sequencing.</title>
        <authorList>
            <person name="Fukushima K."/>
        </authorList>
    </citation>
    <scope>NUCLEOTIDE SEQUENCE</scope>
    <source>
        <strain evidence="8">SING2019-196</strain>
    </source>
</reference>
<keyword evidence="9" id="KW-1185">Reference proteome</keyword>
<dbReference type="Pfam" id="PF05498">
    <property type="entry name" value="RALF"/>
    <property type="match status" value="1"/>
</dbReference>
<evidence type="ECO:0000256" key="3">
    <source>
        <dbReference type="ARBA" id="ARBA00022525"/>
    </source>
</evidence>
<dbReference type="PANTHER" id="PTHR33136:SF36">
    <property type="entry name" value="PROTEIN RALF-LIKE 31"/>
    <property type="match status" value="1"/>
</dbReference>
<dbReference type="AlphaFoldDB" id="A0AAD3T217"/>
<evidence type="ECO:0000256" key="4">
    <source>
        <dbReference type="ARBA" id="ARBA00022702"/>
    </source>
</evidence>
<evidence type="ECO:0000256" key="5">
    <source>
        <dbReference type="ARBA" id="ARBA00022729"/>
    </source>
</evidence>
<dbReference type="Proteomes" id="UP001279734">
    <property type="component" value="Unassembled WGS sequence"/>
</dbReference>
<dbReference type="InterPro" id="IPR008801">
    <property type="entry name" value="RALF"/>
</dbReference>